<proteinExistence type="inferred from homology"/>
<keyword evidence="3" id="KW-0547">Nucleotide-binding</keyword>
<dbReference type="InterPro" id="IPR011095">
    <property type="entry name" value="Dala_Dala_lig_C"/>
</dbReference>
<name>A0A0P7BH53_9HYPO</name>
<keyword evidence="3" id="KW-0067">ATP-binding</keyword>
<evidence type="ECO:0000313" key="6">
    <source>
        <dbReference type="Proteomes" id="UP000050424"/>
    </source>
</evidence>
<evidence type="ECO:0000256" key="2">
    <source>
        <dbReference type="ARBA" id="ARBA00022598"/>
    </source>
</evidence>
<reference evidence="5 6" key="1">
    <citation type="submission" date="2015-09" db="EMBL/GenBank/DDBJ databases">
        <title>Draft genome of a European isolate of the apple canker pathogen Neonectria ditissima.</title>
        <authorList>
            <person name="Gomez-Cortecero A."/>
            <person name="Harrison R.J."/>
            <person name="Armitage A.D."/>
        </authorList>
    </citation>
    <scope>NUCLEOTIDE SEQUENCE [LARGE SCALE GENOMIC DNA]</scope>
    <source>
        <strain evidence="5 6">R09/05</strain>
    </source>
</reference>
<dbReference type="AlphaFoldDB" id="A0A0P7BH53"/>
<accession>A0A0P7BH53</accession>
<evidence type="ECO:0000259" key="4">
    <source>
        <dbReference type="PROSITE" id="PS50975"/>
    </source>
</evidence>
<dbReference type="Proteomes" id="UP000050424">
    <property type="component" value="Unassembled WGS sequence"/>
</dbReference>
<dbReference type="STRING" id="78410.A0A0P7BH53"/>
<dbReference type="SUPFAM" id="SSF56059">
    <property type="entry name" value="Glutathione synthetase ATP-binding domain-like"/>
    <property type="match status" value="1"/>
</dbReference>
<dbReference type="PROSITE" id="PS50975">
    <property type="entry name" value="ATP_GRASP"/>
    <property type="match status" value="1"/>
</dbReference>
<dbReference type="InterPro" id="IPR011761">
    <property type="entry name" value="ATP-grasp"/>
</dbReference>
<dbReference type="EMBL" id="LKCW01000044">
    <property type="protein sequence ID" value="KPM42669.1"/>
    <property type="molecule type" value="Genomic_DNA"/>
</dbReference>
<evidence type="ECO:0000256" key="1">
    <source>
        <dbReference type="ARBA" id="ARBA00010871"/>
    </source>
</evidence>
<comment type="caution">
    <text evidence="5">The sequence shown here is derived from an EMBL/GenBank/DDBJ whole genome shotgun (WGS) entry which is preliminary data.</text>
</comment>
<dbReference type="GO" id="GO:0046872">
    <property type="term" value="F:metal ion binding"/>
    <property type="evidence" value="ECO:0007669"/>
    <property type="project" value="InterPro"/>
</dbReference>
<dbReference type="Gene3D" id="3.30.470.20">
    <property type="entry name" value="ATP-grasp fold, B domain"/>
    <property type="match status" value="1"/>
</dbReference>
<dbReference type="Pfam" id="PF07478">
    <property type="entry name" value="Dala_Dala_lig_C"/>
    <property type="match status" value="1"/>
</dbReference>
<organism evidence="5 6">
    <name type="scientific">Neonectria ditissima</name>
    <dbReference type="NCBI Taxonomy" id="78410"/>
    <lineage>
        <taxon>Eukaryota</taxon>
        <taxon>Fungi</taxon>
        <taxon>Dikarya</taxon>
        <taxon>Ascomycota</taxon>
        <taxon>Pezizomycotina</taxon>
        <taxon>Sordariomycetes</taxon>
        <taxon>Hypocreomycetidae</taxon>
        <taxon>Hypocreales</taxon>
        <taxon>Nectriaceae</taxon>
        <taxon>Neonectria</taxon>
    </lineage>
</organism>
<dbReference type="PANTHER" id="PTHR23132:SF23">
    <property type="entry name" value="D-ALANINE--D-ALANINE LIGASE B"/>
    <property type="match status" value="1"/>
</dbReference>
<dbReference type="GO" id="GO:0005524">
    <property type="term" value="F:ATP binding"/>
    <property type="evidence" value="ECO:0007669"/>
    <property type="project" value="UniProtKB-UniRule"/>
</dbReference>
<sequence>MSQPPSPRIAVLYQAVDPPIIDGTRKPRKPGGYQDSGADIAYNLSCVDDVEVLCPDPNSDPAEDEGWCFPDTEEGIVGAISKGATHLWANTILFASHPLQTSPLVGQHPDIRVVGQGPLMVDKYDDKRYVNNMLRQTGQFTMPKAWFIAPGEHTVSHFEDSAFPVVAKPARGRGSYGVKICSSPAELSSHVQALQSEGLDAIIVEEFLAGEEATVTVMPPTADRDYWSLPVVNRYNHVDGCICLGLGLQNVAEEHLGYFCQIGTMAVVETESTYPITGPSRDQ</sequence>
<dbReference type="OrthoDB" id="422362at2759"/>
<evidence type="ECO:0000256" key="3">
    <source>
        <dbReference type="PROSITE-ProRule" id="PRU00409"/>
    </source>
</evidence>
<keyword evidence="2" id="KW-0436">Ligase</keyword>
<dbReference type="GO" id="GO:0008716">
    <property type="term" value="F:D-alanine-D-alanine ligase activity"/>
    <property type="evidence" value="ECO:0007669"/>
    <property type="project" value="InterPro"/>
</dbReference>
<keyword evidence="6" id="KW-1185">Reference proteome</keyword>
<evidence type="ECO:0000313" key="5">
    <source>
        <dbReference type="EMBL" id="KPM42669.1"/>
    </source>
</evidence>
<gene>
    <name evidence="5" type="ORF">AK830_g3860</name>
</gene>
<protein>
    <recommendedName>
        <fullName evidence="4">ATP-grasp domain-containing protein</fullName>
    </recommendedName>
</protein>
<comment type="similarity">
    <text evidence="1">Belongs to the D-alanine--D-alanine ligase family.</text>
</comment>
<feature type="domain" description="ATP-grasp" evidence="4">
    <location>
        <begin position="132"/>
        <end position="218"/>
    </location>
</feature>
<dbReference type="PANTHER" id="PTHR23132">
    <property type="entry name" value="D-ALANINE--D-ALANINE LIGASE"/>
    <property type="match status" value="1"/>
</dbReference>